<organism evidence="1">
    <name type="scientific">Rhizophora mucronata</name>
    <name type="common">Asiatic mangrove</name>
    <dbReference type="NCBI Taxonomy" id="61149"/>
    <lineage>
        <taxon>Eukaryota</taxon>
        <taxon>Viridiplantae</taxon>
        <taxon>Streptophyta</taxon>
        <taxon>Embryophyta</taxon>
        <taxon>Tracheophyta</taxon>
        <taxon>Spermatophyta</taxon>
        <taxon>Magnoliopsida</taxon>
        <taxon>eudicotyledons</taxon>
        <taxon>Gunneridae</taxon>
        <taxon>Pentapetalae</taxon>
        <taxon>rosids</taxon>
        <taxon>fabids</taxon>
        <taxon>Malpighiales</taxon>
        <taxon>Rhizophoraceae</taxon>
        <taxon>Rhizophora</taxon>
    </lineage>
</organism>
<name>A0A2P2QZ92_RHIMU</name>
<reference evidence="1" key="1">
    <citation type="submission" date="2018-02" db="EMBL/GenBank/DDBJ databases">
        <title>Rhizophora mucronata_Transcriptome.</title>
        <authorList>
            <person name="Meera S.P."/>
            <person name="Sreeshan A."/>
            <person name="Augustine A."/>
        </authorList>
    </citation>
    <scope>NUCLEOTIDE SEQUENCE</scope>
    <source>
        <tissue evidence="1">Leaf</tissue>
    </source>
</reference>
<proteinExistence type="predicted"/>
<evidence type="ECO:0000313" key="1">
    <source>
        <dbReference type="EMBL" id="MBX72318.1"/>
    </source>
</evidence>
<sequence>MILFFLTYYIVIITSGFSDN</sequence>
<dbReference type="EMBL" id="GGEC01091834">
    <property type="protein sequence ID" value="MBX72318.1"/>
    <property type="molecule type" value="Transcribed_RNA"/>
</dbReference>
<dbReference type="AlphaFoldDB" id="A0A2P2QZ92"/>
<protein>
    <submittedName>
        <fullName evidence="1">Uncharacterized protein</fullName>
    </submittedName>
</protein>
<accession>A0A2P2QZ92</accession>